<organism evidence="3 4">
    <name type="scientific">Populus trichocarpa</name>
    <name type="common">Western balsam poplar</name>
    <name type="synonym">Populus balsamifera subsp. trichocarpa</name>
    <dbReference type="NCBI Taxonomy" id="3694"/>
    <lineage>
        <taxon>Eukaryota</taxon>
        <taxon>Viridiplantae</taxon>
        <taxon>Streptophyta</taxon>
        <taxon>Embryophyta</taxon>
        <taxon>Tracheophyta</taxon>
        <taxon>Spermatophyta</taxon>
        <taxon>Magnoliopsida</taxon>
        <taxon>eudicotyledons</taxon>
        <taxon>Gunneridae</taxon>
        <taxon>Pentapetalae</taxon>
        <taxon>rosids</taxon>
        <taxon>fabids</taxon>
        <taxon>Malpighiales</taxon>
        <taxon>Salicaceae</taxon>
        <taxon>Saliceae</taxon>
        <taxon>Populus</taxon>
    </lineage>
</organism>
<accession>A0A3N7G4D1</accession>
<feature type="transmembrane region" description="Helical" evidence="1">
    <location>
        <begin position="46"/>
        <end position="65"/>
    </location>
</feature>
<protein>
    <recommendedName>
        <fullName evidence="2">DUF7358 domain-containing protein</fullName>
    </recommendedName>
</protein>
<proteinExistence type="predicted"/>
<keyword evidence="1" id="KW-0472">Membrane</keyword>
<dbReference type="InterPro" id="IPR055782">
    <property type="entry name" value="DUF7358"/>
</dbReference>
<evidence type="ECO:0000259" key="2">
    <source>
        <dbReference type="Pfam" id="PF24057"/>
    </source>
</evidence>
<evidence type="ECO:0000256" key="1">
    <source>
        <dbReference type="SAM" id="Phobius"/>
    </source>
</evidence>
<name>A0A3N7G4D1_POPTR</name>
<reference evidence="3 4" key="1">
    <citation type="journal article" date="2006" name="Science">
        <title>The genome of black cottonwood, Populus trichocarpa (Torr. &amp; Gray).</title>
        <authorList>
            <person name="Tuskan G.A."/>
            <person name="Difazio S."/>
            <person name="Jansson S."/>
            <person name="Bohlmann J."/>
            <person name="Grigoriev I."/>
            <person name="Hellsten U."/>
            <person name="Putnam N."/>
            <person name="Ralph S."/>
            <person name="Rombauts S."/>
            <person name="Salamov A."/>
            <person name="Schein J."/>
            <person name="Sterck L."/>
            <person name="Aerts A."/>
            <person name="Bhalerao R.R."/>
            <person name="Bhalerao R.P."/>
            <person name="Blaudez D."/>
            <person name="Boerjan W."/>
            <person name="Brun A."/>
            <person name="Brunner A."/>
            <person name="Busov V."/>
            <person name="Campbell M."/>
            <person name="Carlson J."/>
            <person name="Chalot M."/>
            <person name="Chapman J."/>
            <person name="Chen G.L."/>
            <person name="Cooper D."/>
            <person name="Coutinho P.M."/>
            <person name="Couturier J."/>
            <person name="Covert S."/>
            <person name="Cronk Q."/>
            <person name="Cunningham R."/>
            <person name="Davis J."/>
            <person name="Degroeve S."/>
            <person name="Dejardin A."/>
            <person name="Depamphilis C."/>
            <person name="Detter J."/>
            <person name="Dirks B."/>
            <person name="Dubchak I."/>
            <person name="Duplessis S."/>
            <person name="Ehlting J."/>
            <person name="Ellis B."/>
            <person name="Gendler K."/>
            <person name="Goodstein D."/>
            <person name="Gribskov M."/>
            <person name="Grimwood J."/>
            <person name="Groover A."/>
            <person name="Gunter L."/>
            <person name="Hamberger B."/>
            <person name="Heinze B."/>
            <person name="Helariutta Y."/>
            <person name="Henrissat B."/>
            <person name="Holligan D."/>
            <person name="Holt R."/>
            <person name="Huang W."/>
            <person name="Islam-Faridi N."/>
            <person name="Jones S."/>
            <person name="Jones-Rhoades M."/>
            <person name="Jorgensen R."/>
            <person name="Joshi C."/>
            <person name="Kangasjarvi J."/>
            <person name="Karlsson J."/>
            <person name="Kelleher C."/>
            <person name="Kirkpatrick R."/>
            <person name="Kirst M."/>
            <person name="Kohler A."/>
            <person name="Kalluri U."/>
            <person name="Larimer F."/>
            <person name="Leebens-Mack J."/>
            <person name="Leple J.C."/>
            <person name="Locascio P."/>
            <person name="Lou Y."/>
            <person name="Lucas S."/>
            <person name="Martin F."/>
            <person name="Montanini B."/>
            <person name="Napoli C."/>
            <person name="Nelson D.R."/>
            <person name="Nelson C."/>
            <person name="Nieminen K."/>
            <person name="Nilsson O."/>
            <person name="Pereda V."/>
            <person name="Peter G."/>
            <person name="Philippe R."/>
            <person name="Pilate G."/>
            <person name="Poliakov A."/>
            <person name="Razumovskaya J."/>
            <person name="Richardson P."/>
            <person name="Rinaldi C."/>
            <person name="Ritland K."/>
            <person name="Rouze P."/>
            <person name="Ryaboy D."/>
            <person name="Schmutz J."/>
            <person name="Schrader J."/>
            <person name="Segerman B."/>
            <person name="Shin H."/>
            <person name="Siddiqui A."/>
            <person name="Sterky F."/>
            <person name="Terry A."/>
            <person name="Tsai C.J."/>
            <person name="Uberbacher E."/>
            <person name="Unneberg P."/>
            <person name="Vahala J."/>
            <person name="Wall K."/>
            <person name="Wessler S."/>
            <person name="Yang G."/>
            <person name="Yin T."/>
            <person name="Douglas C."/>
            <person name="Marra M."/>
            <person name="Sandberg G."/>
            <person name="Van de Peer Y."/>
            <person name="Rokhsar D."/>
        </authorList>
    </citation>
    <scope>NUCLEOTIDE SEQUENCE [LARGE SCALE GENOMIC DNA]</scope>
    <source>
        <strain evidence="4">cv. Nisqually</strain>
    </source>
</reference>
<gene>
    <name evidence="3" type="ORF">POPTR_002G231450</name>
</gene>
<dbReference type="Pfam" id="PF24057">
    <property type="entry name" value="DUF7358"/>
    <property type="match status" value="1"/>
</dbReference>
<dbReference type="PANTHER" id="PTHR47030:SF2">
    <property type="entry name" value="LIPASE CLASS 3 FAMILY PROTEIN"/>
    <property type="match status" value="1"/>
</dbReference>
<keyword evidence="1" id="KW-0812">Transmembrane</keyword>
<evidence type="ECO:0000313" key="4">
    <source>
        <dbReference type="Proteomes" id="UP000006729"/>
    </source>
</evidence>
<keyword evidence="4" id="KW-1185">Reference proteome</keyword>
<feature type="domain" description="DUF7358" evidence="2">
    <location>
        <begin position="10"/>
        <end position="99"/>
    </location>
</feature>
<sequence>MATWGSSMVDSLRISTIILGLSNLAVVIVGGVLLFPVFPGCDVDRITISVVMVSLAAAFKIFAMFNSGIAQKATAITILDSPPDTSVVESINLLRRRVALSWTNTTAYNG</sequence>
<evidence type="ECO:0000313" key="3">
    <source>
        <dbReference type="EMBL" id="RQO87364.1"/>
    </source>
</evidence>
<dbReference type="InParanoid" id="A0A3N7G4D1"/>
<dbReference type="EMBL" id="CM009291">
    <property type="protein sequence ID" value="RQO87364.1"/>
    <property type="molecule type" value="Genomic_DNA"/>
</dbReference>
<keyword evidence="1" id="KW-1133">Transmembrane helix</keyword>
<dbReference type="PANTHER" id="PTHR47030">
    <property type="entry name" value="LIPASE CLASS 3 FAMILY PROTEIN"/>
    <property type="match status" value="1"/>
</dbReference>
<dbReference type="AlphaFoldDB" id="A0A3N7G4D1"/>
<feature type="transmembrane region" description="Helical" evidence="1">
    <location>
        <begin position="12"/>
        <end position="34"/>
    </location>
</feature>
<dbReference type="Proteomes" id="UP000006729">
    <property type="component" value="Chromosome 2"/>
</dbReference>